<comment type="caution">
    <text evidence="2">The sequence shown here is derived from an EMBL/GenBank/DDBJ whole genome shotgun (WGS) entry which is preliminary data.</text>
</comment>
<sequence>MSGALNPQNIIKCSTNQDAFPQVTQKSSHPFKIFPDDKIHESDWEGGIDFFRLLDVANKFNKFETDSNASTRETASKESRNEKQKESEGKINLAGSETAAGEESKIKKKRCRGKSNFRVKPAKKSRISQEESQNYDSTNVKFESNYPINMKRQDLYEIMKKFEQRIEENGVSTLTHPLLKHLKPCLIRDFRSVCKNHEKIKRTKNNFYDLHVLTYCLTYHDEDFKKLNIKVPGSRFKSYNSDCLKCLFDSKYIRTAFYCYLEIVFKDNNYSGSFYNFSCCEELNHSELCCEKWRRFKEILQDIFAGDQEDTKNFLLLAYTDTDRLLSIGNNSS</sequence>
<keyword evidence="3" id="KW-1185">Reference proteome</keyword>
<evidence type="ECO:0000313" key="3">
    <source>
        <dbReference type="Proteomes" id="UP001162131"/>
    </source>
</evidence>
<evidence type="ECO:0000313" key="2">
    <source>
        <dbReference type="EMBL" id="CAG9327264.1"/>
    </source>
</evidence>
<dbReference type="Proteomes" id="UP001162131">
    <property type="component" value="Unassembled WGS sequence"/>
</dbReference>
<gene>
    <name evidence="2" type="ORF">BSTOLATCC_MIC43304</name>
</gene>
<reference evidence="2" key="1">
    <citation type="submission" date="2021-09" db="EMBL/GenBank/DDBJ databases">
        <authorList>
            <consortium name="AG Swart"/>
            <person name="Singh M."/>
            <person name="Singh A."/>
            <person name="Seah K."/>
            <person name="Emmerich C."/>
        </authorList>
    </citation>
    <scope>NUCLEOTIDE SEQUENCE</scope>
    <source>
        <strain evidence="2">ATCC30299</strain>
    </source>
</reference>
<feature type="compositionally biased region" description="Basic and acidic residues" evidence="1">
    <location>
        <begin position="74"/>
        <end position="89"/>
    </location>
</feature>
<name>A0AAU9JNG6_9CILI</name>
<dbReference type="AlphaFoldDB" id="A0AAU9JNG6"/>
<accession>A0AAU9JNG6</accession>
<feature type="region of interest" description="Disordered" evidence="1">
    <location>
        <begin position="66"/>
        <end position="132"/>
    </location>
</feature>
<organism evidence="2 3">
    <name type="scientific">Blepharisma stoltei</name>
    <dbReference type="NCBI Taxonomy" id="1481888"/>
    <lineage>
        <taxon>Eukaryota</taxon>
        <taxon>Sar</taxon>
        <taxon>Alveolata</taxon>
        <taxon>Ciliophora</taxon>
        <taxon>Postciliodesmatophora</taxon>
        <taxon>Heterotrichea</taxon>
        <taxon>Heterotrichida</taxon>
        <taxon>Blepharismidae</taxon>
        <taxon>Blepharisma</taxon>
    </lineage>
</organism>
<protein>
    <submittedName>
        <fullName evidence="2">Uncharacterized protein</fullName>
    </submittedName>
</protein>
<evidence type="ECO:0000256" key="1">
    <source>
        <dbReference type="SAM" id="MobiDB-lite"/>
    </source>
</evidence>
<feature type="compositionally biased region" description="Basic residues" evidence="1">
    <location>
        <begin position="106"/>
        <end position="126"/>
    </location>
</feature>
<proteinExistence type="predicted"/>
<dbReference type="EMBL" id="CAJZBQ010000043">
    <property type="protein sequence ID" value="CAG9327264.1"/>
    <property type="molecule type" value="Genomic_DNA"/>
</dbReference>